<dbReference type="AlphaFoldDB" id="A0A4Y1QVP1"/>
<dbReference type="EMBL" id="AP019297">
    <property type="protein sequence ID" value="BBG95925.1"/>
    <property type="molecule type" value="Genomic_DNA"/>
</dbReference>
<sequence>MKQKKKKRRRTTMENYEVSTRPNLAFPVGLALLLFLLLSISAFFLCCLHWDRIRALIFSSVEDNPADQIQPELDQKPALPNMMAKQNQQQSLPVLMPGDQVPKFIAVSCPCEPPVREKLTVIVQKPAYFCDAATSSQKLKIEKRK</sequence>
<gene>
    <name evidence="1" type="ORF">Prudu_004588</name>
</gene>
<reference evidence="1" key="1">
    <citation type="journal article" date="2019" name="Science">
        <title>Mutation of a bHLH transcription factor allowed almond domestication.</title>
        <authorList>
            <person name="Sanchez-Perez R."/>
            <person name="Pavan S."/>
            <person name="Mazzeo R."/>
            <person name="Moldovan C."/>
            <person name="Aiese Cigliano R."/>
            <person name="Del Cueto J."/>
            <person name="Ricciardi F."/>
            <person name="Lotti C."/>
            <person name="Ricciardi L."/>
            <person name="Dicenta F."/>
            <person name="Lopez-Marques R.L."/>
            <person name="Lindberg Moller B."/>
        </authorList>
    </citation>
    <scope>NUCLEOTIDE SEQUENCE</scope>
</reference>
<dbReference type="PANTHER" id="PTHR34291">
    <property type="entry name" value="HYDROXYPROLINE-RICH GLYCOPROTEIN FAMILY PROTEIN"/>
    <property type="match status" value="1"/>
</dbReference>
<dbReference type="PANTHER" id="PTHR34291:SF7">
    <property type="entry name" value="PROTEIN, PUTATIVE-RELATED"/>
    <property type="match status" value="1"/>
</dbReference>
<proteinExistence type="predicted"/>
<organism evidence="1">
    <name type="scientific">Prunus dulcis</name>
    <name type="common">Almond</name>
    <name type="synonym">Amygdalus dulcis</name>
    <dbReference type="NCBI Taxonomy" id="3755"/>
    <lineage>
        <taxon>Eukaryota</taxon>
        <taxon>Viridiplantae</taxon>
        <taxon>Streptophyta</taxon>
        <taxon>Embryophyta</taxon>
        <taxon>Tracheophyta</taxon>
        <taxon>Spermatophyta</taxon>
        <taxon>Magnoliopsida</taxon>
        <taxon>eudicotyledons</taxon>
        <taxon>Gunneridae</taxon>
        <taxon>Pentapetalae</taxon>
        <taxon>rosids</taxon>
        <taxon>fabids</taxon>
        <taxon>Rosales</taxon>
        <taxon>Rosaceae</taxon>
        <taxon>Amygdaloideae</taxon>
        <taxon>Amygdaleae</taxon>
        <taxon>Prunus</taxon>
    </lineage>
</organism>
<accession>A0A4Y1QVP1</accession>
<evidence type="ECO:0000313" key="1">
    <source>
        <dbReference type="EMBL" id="BBG95925.1"/>
    </source>
</evidence>
<protein>
    <submittedName>
        <fullName evidence="1">Hydroxyproline-rich glycoprotein family protein</fullName>
    </submittedName>
</protein>
<dbReference type="InterPro" id="IPR037699">
    <property type="entry name" value="At5g65660-like"/>
</dbReference>
<name>A0A4Y1QVP1_PRUDU</name>